<accession>A0A9J6REC6</accession>
<feature type="transmembrane region" description="Helical" evidence="1">
    <location>
        <begin position="39"/>
        <end position="59"/>
    </location>
</feature>
<comment type="caution">
    <text evidence="2">The sequence shown here is derived from an EMBL/GenBank/DDBJ whole genome shotgun (WGS) entry which is preliminary data.</text>
</comment>
<feature type="transmembrane region" description="Helical" evidence="1">
    <location>
        <begin position="12"/>
        <end position="33"/>
    </location>
</feature>
<organism evidence="2 3">
    <name type="scientific">Natronobacillus azotifigens</name>
    <dbReference type="NCBI Taxonomy" id="472978"/>
    <lineage>
        <taxon>Bacteria</taxon>
        <taxon>Bacillati</taxon>
        <taxon>Bacillota</taxon>
        <taxon>Bacilli</taxon>
        <taxon>Bacillales</taxon>
        <taxon>Bacillaceae</taxon>
        <taxon>Natronobacillus</taxon>
    </lineage>
</organism>
<protein>
    <recommendedName>
        <fullName evidence="4">CNNM transmembrane domain-containing protein</fullName>
    </recommendedName>
</protein>
<gene>
    <name evidence="2" type="ORF">OWO01_12855</name>
</gene>
<dbReference type="AlphaFoldDB" id="A0A9J6REC6"/>
<dbReference type="RefSeq" id="WP_268780865.1">
    <property type="nucleotide sequence ID" value="NZ_JAPRAT010000027.1"/>
</dbReference>
<evidence type="ECO:0000313" key="2">
    <source>
        <dbReference type="EMBL" id="MCZ0704098.1"/>
    </source>
</evidence>
<proteinExistence type="predicted"/>
<sequence length="195" mass="20875">MAKSRLQMNKSIRFSVSIAVITFVLAAIFSVVSSSILSGVMWVTGFFIVLIIVFIGVFFDMLGVAATAAKETPFHAMAAERVFGAKEAILIVRNADRFASFCNDVIGDISGVISGTASTLVVIQLASVLGHGEGTTVQIMIAVMMTSIVAAFTVGGKAMGKFLGIHHSTSIIFFVGKFIAFLDKKFKIKLLKKKK</sequence>
<keyword evidence="3" id="KW-1185">Reference proteome</keyword>
<keyword evidence="1" id="KW-0812">Transmembrane</keyword>
<feature type="transmembrane region" description="Helical" evidence="1">
    <location>
        <begin position="137"/>
        <end position="156"/>
    </location>
</feature>
<feature type="transmembrane region" description="Helical" evidence="1">
    <location>
        <begin position="162"/>
        <end position="182"/>
    </location>
</feature>
<dbReference type="Proteomes" id="UP001084197">
    <property type="component" value="Unassembled WGS sequence"/>
</dbReference>
<keyword evidence="1" id="KW-0472">Membrane</keyword>
<dbReference type="EMBL" id="JAPRAT010000027">
    <property type="protein sequence ID" value="MCZ0704098.1"/>
    <property type="molecule type" value="Genomic_DNA"/>
</dbReference>
<evidence type="ECO:0008006" key="4">
    <source>
        <dbReference type="Google" id="ProtNLM"/>
    </source>
</evidence>
<name>A0A9J6REC6_9BACI</name>
<evidence type="ECO:0000313" key="3">
    <source>
        <dbReference type="Proteomes" id="UP001084197"/>
    </source>
</evidence>
<keyword evidence="1" id="KW-1133">Transmembrane helix</keyword>
<evidence type="ECO:0000256" key="1">
    <source>
        <dbReference type="SAM" id="Phobius"/>
    </source>
</evidence>
<reference evidence="2" key="1">
    <citation type="submission" date="2022-11" db="EMBL/GenBank/DDBJ databases">
        <title>WGS of Natronobacillus azotifigens 24KS-1, an anaerobic diazotrophic haloalkaliphile from soda-rich habitats.</title>
        <authorList>
            <person name="Sorokin D.Y."/>
            <person name="Merkel A.Y."/>
        </authorList>
    </citation>
    <scope>NUCLEOTIDE SEQUENCE</scope>
    <source>
        <strain evidence="2">24KS-1</strain>
    </source>
</reference>